<dbReference type="Gene3D" id="2.40.70.10">
    <property type="entry name" value="Acid Proteases"/>
    <property type="match status" value="1"/>
</dbReference>
<dbReference type="PANTHER" id="PTHR33240">
    <property type="entry name" value="OS08G0508500 PROTEIN"/>
    <property type="match status" value="1"/>
</dbReference>
<dbReference type="Proteomes" id="UP000287651">
    <property type="component" value="Unassembled WGS sequence"/>
</dbReference>
<dbReference type="AlphaFoldDB" id="A0A426ZYP6"/>
<reference evidence="2 3" key="1">
    <citation type="journal article" date="2014" name="Agronomy (Basel)">
        <title>A Draft Genome Sequence for Ensete ventricosum, the Drought-Tolerant Tree Against Hunger.</title>
        <authorList>
            <person name="Harrison J."/>
            <person name="Moore K.A."/>
            <person name="Paszkiewicz K."/>
            <person name="Jones T."/>
            <person name="Grant M."/>
            <person name="Ambacheew D."/>
            <person name="Muzemil S."/>
            <person name="Studholme D.J."/>
        </authorList>
    </citation>
    <scope>NUCLEOTIDE SEQUENCE [LARGE SCALE GENOMIC DNA]</scope>
</reference>
<proteinExistence type="predicted"/>
<dbReference type="CDD" id="cd00303">
    <property type="entry name" value="retropepsin_like"/>
    <property type="match status" value="1"/>
</dbReference>
<comment type="caution">
    <text evidence="2">The sequence shown here is derived from an EMBL/GenBank/DDBJ whole genome shotgun (WGS) entry which is preliminary data.</text>
</comment>
<dbReference type="InterPro" id="IPR021109">
    <property type="entry name" value="Peptidase_aspartic_dom_sf"/>
</dbReference>
<sequence>MLQKANQYITVEALVEEKREDQKRLRAESSQGPPPGLPRKRTERAEQAVPQLSNILLNSTWTEIFLQIQEKGLLKTPNPIRTRAEERDHGRYCHFHRDYEQDTEECSNLKNQIEDLIHRGHLAKRPRARGDPEITFESESEYPDHDDALVITACIANTRVRRIMINTGSSVDILYLNAFQKLSITNQDLIPMILTLTGFIRDVITPVGIVTLPMTFGDEPRTKTFMVPFMVVKLPSAYNMIIRRPTLDKRRAVVSTYHRSIKFPTSAGPGEVRSDSQESRRCYLMTTVIPKRGKKETLVYDSREPWESPYSLTFDTEVVLSPEVVFPTLRIENFTPEA</sequence>
<dbReference type="PANTHER" id="PTHR33240:SF8">
    <property type="entry name" value="OS03G0439900 PROTEIN"/>
    <property type="match status" value="1"/>
</dbReference>
<gene>
    <name evidence="2" type="ORF">B296_00026525</name>
</gene>
<dbReference type="EMBL" id="AMZH03004463">
    <property type="protein sequence ID" value="RRT69106.1"/>
    <property type="molecule type" value="Genomic_DNA"/>
</dbReference>
<accession>A0A426ZYP6</accession>
<name>A0A426ZYP6_ENSVE</name>
<evidence type="ECO:0000313" key="3">
    <source>
        <dbReference type="Proteomes" id="UP000287651"/>
    </source>
</evidence>
<evidence type="ECO:0000256" key="1">
    <source>
        <dbReference type="SAM" id="MobiDB-lite"/>
    </source>
</evidence>
<feature type="compositionally biased region" description="Basic and acidic residues" evidence="1">
    <location>
        <begin position="18"/>
        <end position="27"/>
    </location>
</feature>
<organism evidence="2 3">
    <name type="scientific">Ensete ventricosum</name>
    <name type="common">Abyssinian banana</name>
    <name type="synonym">Musa ensete</name>
    <dbReference type="NCBI Taxonomy" id="4639"/>
    <lineage>
        <taxon>Eukaryota</taxon>
        <taxon>Viridiplantae</taxon>
        <taxon>Streptophyta</taxon>
        <taxon>Embryophyta</taxon>
        <taxon>Tracheophyta</taxon>
        <taxon>Spermatophyta</taxon>
        <taxon>Magnoliopsida</taxon>
        <taxon>Liliopsida</taxon>
        <taxon>Zingiberales</taxon>
        <taxon>Musaceae</taxon>
        <taxon>Ensete</taxon>
    </lineage>
</organism>
<evidence type="ECO:0008006" key="4">
    <source>
        <dbReference type="Google" id="ProtNLM"/>
    </source>
</evidence>
<evidence type="ECO:0000313" key="2">
    <source>
        <dbReference type="EMBL" id="RRT69106.1"/>
    </source>
</evidence>
<feature type="region of interest" description="Disordered" evidence="1">
    <location>
        <begin position="18"/>
        <end position="46"/>
    </location>
</feature>
<protein>
    <recommendedName>
        <fullName evidence="4">Retrotransposon gag domain-containing protein</fullName>
    </recommendedName>
</protein>